<dbReference type="GeneID" id="40236287"/>
<name>A0A2I6UGK7_9CAUD</name>
<reference evidence="1 2" key="1">
    <citation type="submission" date="2017-07" db="EMBL/GenBank/DDBJ databases">
        <title>Characterization of ecologically diverse viruses infecting co-occurring strains of cosmopolitan hyperhalophilic Bacteroidetes.</title>
        <authorList>
            <person name="Villamor J."/>
            <person name="Ramos-Barbero M.D."/>
            <person name="Gonzalez-Torres P."/>
            <person name="Gabaldon T."/>
            <person name="Rollesso-Mora R."/>
            <person name="Meseguer I."/>
            <person name="Martinez-Garcia M."/>
            <person name="Santos F."/>
            <person name="Anton J."/>
        </authorList>
    </citation>
    <scope>NUCLEOTIDE SEQUENCE [LARGE SCALE GENOMIC DNA]</scope>
</reference>
<sequence length="748" mass="83078">MASSGNKKFAATVQLEIDRALRDARKFISALDPASEEFDRIKKQIDDTARSARFVGENMNPKQMARYAQNARQVRNEAEDIAYSSGRAANAFRGQTLAAQNVLRIIQDMPYGIMGVANNVEAMADSFSNAKRQGLTFKQFATNLVTQLTTGPFAIATVISLITAFALSWDKVTKNVRKAGKALGLVEEEMAALEEYTEDSEKTLIKNFVGSLTPGEADRLRSVLSAFKEARGDELVRAEFGTEEGGFGLNLFDRDSAVAQMFGQDELSDIQQKILNQLQEVKGIRAAYEEIQAELASADGVQRDILEKLSAEFEKMLYGEEQGGGEDAEKDRAKLLQRLNRMRLKMRKDGLNQEIALSRLKIEQEHEALKKKVKELFPETQQAKLDTLEDYFDERKDMVEKKLRQEAEKERIASESQLRARANDTRLKQRKGGIIGGPVVTDAEGPSAEAIRRQSREQDLLEAQFRYDIQNIKNQKETLADELTSGLINREQYNSRLKNLQAQERLLRAQHAADVQNMEKDHAAEMKQIRMQRIQSISNFVSTISSSLNTFGQAGTQIYKRWADARKKELMKQGKTEEEATKKVNKEGRKRFNALKAIYIAQATASTILAGVQAYQKGVESEWGPASIIQGAAMMTAALAQGYAQVRSLKKLKIGSSGTGGGASSAAAMSGKYTQLSAGITNSRTNNFMEQQNADLANPNNAGRLQETIQKEGMKNRAAMRSARAIGDDDAAKVKQRAEDFEEKAISG</sequence>
<evidence type="ECO:0000313" key="2">
    <source>
        <dbReference type="Proteomes" id="UP000258606"/>
    </source>
</evidence>
<organism evidence="1 2">
    <name type="scientific">Salinibacter phage M8CRM-1</name>
    <dbReference type="NCBI Taxonomy" id="2681612"/>
    <lineage>
        <taxon>Viruses</taxon>
        <taxon>Duplodnaviria</taxon>
        <taxon>Heunggongvirae</taxon>
        <taxon>Uroviricota</taxon>
        <taxon>Caudoviricetes</taxon>
        <taxon>Kryptosalinivirus</taxon>
        <taxon>Kryptosalinivirus M8CRM1</taxon>
    </lineage>
</organism>
<evidence type="ECO:0000313" key="1">
    <source>
        <dbReference type="EMBL" id="AUO79115.1"/>
    </source>
</evidence>
<protein>
    <submittedName>
        <fullName evidence="1">Uncharacterized protein</fullName>
    </submittedName>
</protein>
<dbReference type="RefSeq" id="YP_009639492.1">
    <property type="nucleotide sequence ID" value="NC_042351.1"/>
</dbReference>
<proteinExistence type="predicted"/>
<dbReference type="EMBL" id="MF580959">
    <property type="protein sequence ID" value="AUO79115.1"/>
    <property type="molecule type" value="Genomic_DNA"/>
</dbReference>
<keyword evidence="2" id="KW-1185">Reference proteome</keyword>
<dbReference type="Proteomes" id="UP000258606">
    <property type="component" value="Segment"/>
</dbReference>
<accession>A0A2I6UGK7</accession>
<dbReference type="KEGG" id="vg:40236287"/>